<organism evidence="1 2">
    <name type="scientific">Oricola cellulosilytica</name>
    <dbReference type="NCBI Taxonomy" id="1429082"/>
    <lineage>
        <taxon>Bacteria</taxon>
        <taxon>Pseudomonadati</taxon>
        <taxon>Pseudomonadota</taxon>
        <taxon>Alphaproteobacteria</taxon>
        <taxon>Hyphomicrobiales</taxon>
        <taxon>Ahrensiaceae</taxon>
        <taxon>Oricola</taxon>
    </lineage>
</organism>
<protein>
    <submittedName>
        <fullName evidence="1">Uncharacterized protein</fullName>
    </submittedName>
</protein>
<evidence type="ECO:0000313" key="2">
    <source>
        <dbReference type="Proteomes" id="UP000291301"/>
    </source>
</evidence>
<dbReference type="Proteomes" id="UP000291301">
    <property type="component" value="Unassembled WGS sequence"/>
</dbReference>
<dbReference type="AlphaFoldDB" id="A0A4R0P6C7"/>
<proteinExistence type="predicted"/>
<keyword evidence="2" id="KW-1185">Reference proteome</keyword>
<gene>
    <name evidence="1" type="ORF">E0D97_15400</name>
</gene>
<dbReference type="OrthoDB" id="8085595at2"/>
<dbReference type="EMBL" id="SJST01000007">
    <property type="protein sequence ID" value="TCD12453.1"/>
    <property type="molecule type" value="Genomic_DNA"/>
</dbReference>
<name>A0A4R0P6C7_9HYPH</name>
<dbReference type="PROSITE" id="PS51257">
    <property type="entry name" value="PROKAR_LIPOPROTEIN"/>
    <property type="match status" value="1"/>
</dbReference>
<accession>A0A4R0P6C7</accession>
<comment type="caution">
    <text evidence="1">The sequence shown here is derived from an EMBL/GenBank/DDBJ whole genome shotgun (WGS) entry which is preliminary data.</text>
</comment>
<sequence length="84" mass="8597">MKAFSIFALVAAVAGCSSTAEDERIEGISFSGGNAIAHNNVLQRIDPWPPGVQDTDLIVPADRPAANAYPAGDLGTSPISLDGS</sequence>
<reference evidence="1 2" key="1">
    <citation type="journal article" date="2015" name="Antonie Van Leeuwenhoek">
        <title>Oricola cellulosilytica gen. nov., sp. nov., a cellulose-degrading bacterium of the family Phyllobacteriaceae isolated from surface seashore water, and emended descriptions of Mesorhizobium loti and Phyllobacterium myrsinacearum.</title>
        <authorList>
            <person name="Hameed A."/>
            <person name="Shahina M."/>
            <person name="Lai W.A."/>
            <person name="Lin S.Y."/>
            <person name="Young L.S."/>
            <person name="Liu Y.C."/>
            <person name="Hsu Y.H."/>
            <person name="Young C.C."/>
        </authorList>
    </citation>
    <scope>NUCLEOTIDE SEQUENCE [LARGE SCALE GENOMIC DNA]</scope>
    <source>
        <strain evidence="1 2">KCTC 52183</strain>
    </source>
</reference>
<evidence type="ECO:0000313" key="1">
    <source>
        <dbReference type="EMBL" id="TCD12453.1"/>
    </source>
</evidence>